<sequence length="270" mass="30067">MTSAVNEMIAHIAGQTETQALRSRLSAIQSIPGNPMGVEIKEFGQATAFTVKNIPGPSFNKVTGMSDFDADKLKEILRYYEARNIPVQFDILPVGASNQLLFAMAKEGLYQSGFHTSFYKKAERCESPKQEGNIVIREIKGDEFQLFSKLYIKGFNLPEFTMKGIAENNAILYDHADWTFYLAFYQNEPAGLGVLYVNGHTASLNAAAVIPEHRGKGVHQALIKKRIHAASNRHSNMIFSQASFNSTSHRNMEKAGLTIAYTIAIWKPLM</sequence>
<dbReference type="AlphaFoldDB" id="A0A2N0ZEH3"/>
<name>A0A2N0ZEH3_9BACI</name>
<reference evidence="2 3" key="1">
    <citation type="journal article" date="2010" name="Int. J. Syst. Evol. Microbiol.">
        <title>Bacillus horneckiae sp. nov., isolated from a spacecraft-assembly clean room.</title>
        <authorList>
            <person name="Vaishampayan P."/>
            <person name="Probst A."/>
            <person name="Krishnamurthi S."/>
            <person name="Ghosh S."/>
            <person name="Osman S."/>
            <person name="McDowall A."/>
            <person name="Ruckmani A."/>
            <person name="Mayilraj S."/>
            <person name="Venkateswaran K."/>
        </authorList>
    </citation>
    <scope>NUCLEOTIDE SEQUENCE [LARGE SCALE GENOMIC DNA]</scope>
    <source>
        <strain evidence="3">1PO1SC</strain>
    </source>
</reference>
<dbReference type="CDD" id="cd04301">
    <property type="entry name" value="NAT_SF"/>
    <property type="match status" value="1"/>
</dbReference>
<dbReference type="PROSITE" id="PS51186">
    <property type="entry name" value="GNAT"/>
    <property type="match status" value="1"/>
</dbReference>
<dbReference type="InterPro" id="IPR016181">
    <property type="entry name" value="Acyl_CoA_acyltransferase"/>
</dbReference>
<dbReference type="Pfam" id="PF00583">
    <property type="entry name" value="Acetyltransf_1"/>
    <property type="match status" value="1"/>
</dbReference>
<organism evidence="2 3">
    <name type="scientific">Cytobacillus horneckiae</name>
    <dbReference type="NCBI Taxonomy" id="549687"/>
    <lineage>
        <taxon>Bacteria</taxon>
        <taxon>Bacillati</taxon>
        <taxon>Bacillota</taxon>
        <taxon>Bacilli</taxon>
        <taxon>Bacillales</taxon>
        <taxon>Bacillaceae</taxon>
        <taxon>Cytobacillus</taxon>
    </lineage>
</organism>
<dbReference type="InterPro" id="IPR000182">
    <property type="entry name" value="GNAT_dom"/>
</dbReference>
<evidence type="ECO:0000259" key="1">
    <source>
        <dbReference type="PROSITE" id="PS51186"/>
    </source>
</evidence>
<accession>A0A2N0ZEH3</accession>
<dbReference type="EMBL" id="PISD01000034">
    <property type="protein sequence ID" value="PKG27914.1"/>
    <property type="molecule type" value="Genomic_DNA"/>
</dbReference>
<keyword evidence="2" id="KW-0808">Transferase</keyword>
<protein>
    <submittedName>
        <fullName evidence="2">N-acetyltransferase</fullName>
    </submittedName>
</protein>
<comment type="caution">
    <text evidence="2">The sequence shown here is derived from an EMBL/GenBank/DDBJ whole genome shotgun (WGS) entry which is preliminary data.</text>
</comment>
<gene>
    <name evidence="2" type="ORF">CWS20_16120</name>
</gene>
<evidence type="ECO:0000313" key="2">
    <source>
        <dbReference type="EMBL" id="PKG27914.1"/>
    </source>
</evidence>
<dbReference type="Gene3D" id="3.40.630.30">
    <property type="match status" value="1"/>
</dbReference>
<dbReference type="GO" id="GO:0016747">
    <property type="term" value="F:acyltransferase activity, transferring groups other than amino-acyl groups"/>
    <property type="evidence" value="ECO:0007669"/>
    <property type="project" value="InterPro"/>
</dbReference>
<dbReference type="RefSeq" id="WP_066195110.1">
    <property type="nucleotide sequence ID" value="NZ_JARMMB010000026.1"/>
</dbReference>
<proteinExistence type="predicted"/>
<keyword evidence="3" id="KW-1185">Reference proteome</keyword>
<feature type="domain" description="N-acetyltransferase" evidence="1">
    <location>
        <begin position="134"/>
        <end position="270"/>
    </location>
</feature>
<evidence type="ECO:0000313" key="3">
    <source>
        <dbReference type="Proteomes" id="UP000233343"/>
    </source>
</evidence>
<dbReference type="Proteomes" id="UP000233343">
    <property type="component" value="Unassembled WGS sequence"/>
</dbReference>
<dbReference type="SUPFAM" id="SSF55729">
    <property type="entry name" value="Acyl-CoA N-acyltransferases (Nat)"/>
    <property type="match status" value="1"/>
</dbReference>